<dbReference type="CDD" id="cd00586">
    <property type="entry name" value="4HBT"/>
    <property type="match status" value="1"/>
</dbReference>
<dbReference type="AlphaFoldDB" id="A0A1C3RD78"/>
<dbReference type="Pfam" id="PF13279">
    <property type="entry name" value="4HBT_2"/>
    <property type="match status" value="1"/>
</dbReference>
<dbReference type="Proteomes" id="UP000231658">
    <property type="component" value="Unassembled WGS sequence"/>
</dbReference>
<protein>
    <submittedName>
        <fullName evidence="1">Acyl-CoA thioester hydrolase</fullName>
    </submittedName>
</protein>
<dbReference type="InterPro" id="IPR050563">
    <property type="entry name" value="4-hydroxybenzoyl-CoA_TE"/>
</dbReference>
<dbReference type="RefSeq" id="WP_069185941.1">
    <property type="nucleotide sequence ID" value="NZ_FLYE01000001.1"/>
</dbReference>
<dbReference type="InterPro" id="IPR029069">
    <property type="entry name" value="HotDog_dom_sf"/>
</dbReference>
<dbReference type="GO" id="GO:0047617">
    <property type="term" value="F:fatty acyl-CoA hydrolase activity"/>
    <property type="evidence" value="ECO:0007669"/>
    <property type="project" value="TreeGrafter"/>
</dbReference>
<dbReference type="PANTHER" id="PTHR31793">
    <property type="entry name" value="4-HYDROXYBENZOYL-COA THIOESTERASE FAMILY MEMBER"/>
    <property type="match status" value="1"/>
</dbReference>
<dbReference type="EMBL" id="FLYE01000001">
    <property type="protein sequence ID" value="SCA55250.1"/>
    <property type="molecule type" value="Genomic_DNA"/>
</dbReference>
<evidence type="ECO:0000313" key="2">
    <source>
        <dbReference type="Proteomes" id="UP000231658"/>
    </source>
</evidence>
<accession>A0A1C3RD78</accession>
<keyword evidence="2" id="KW-1185">Reference proteome</keyword>
<proteinExistence type="predicted"/>
<dbReference type="SUPFAM" id="SSF54637">
    <property type="entry name" value="Thioesterase/thiol ester dehydrase-isomerase"/>
    <property type="match status" value="1"/>
</dbReference>
<sequence length="149" mass="16749">MTQQNKAILTHRSTVQQWECDHMGHLNVRNYMAKFDDAAWSFLAVLGINKAYFSERNGGVAAVDHHVTYQQELLPGDCVEIHSRLALFEGKKFKMVHVMSNAVTGAKVSQCELFGVHMDQKERRAVNFPDDILANAQPYLTSAQDVAAQ</sequence>
<dbReference type="STRING" id="1867952.MTBPR1_10497"/>
<reference evidence="1 2" key="1">
    <citation type="submission" date="2016-07" db="EMBL/GenBank/DDBJ databases">
        <authorList>
            <person name="Lefevre C.T."/>
        </authorList>
    </citation>
    <scope>NUCLEOTIDE SEQUENCE [LARGE SCALE GENOMIC DNA]</scope>
    <source>
        <strain evidence="1">PR1</strain>
    </source>
</reference>
<dbReference type="PANTHER" id="PTHR31793:SF2">
    <property type="entry name" value="BLR1345 PROTEIN"/>
    <property type="match status" value="1"/>
</dbReference>
<evidence type="ECO:0000313" key="1">
    <source>
        <dbReference type="EMBL" id="SCA55250.1"/>
    </source>
</evidence>
<name>A0A1C3RD78_9PROT</name>
<gene>
    <name evidence="1" type="ORF">MTBPR1_10497</name>
</gene>
<dbReference type="Gene3D" id="3.10.129.10">
    <property type="entry name" value="Hotdog Thioesterase"/>
    <property type="match status" value="1"/>
</dbReference>
<dbReference type="OrthoDB" id="7597365at2"/>
<organism evidence="1 2">
    <name type="scientific">Candidatus Terasakiella magnetica</name>
    <dbReference type="NCBI Taxonomy" id="1867952"/>
    <lineage>
        <taxon>Bacteria</taxon>
        <taxon>Pseudomonadati</taxon>
        <taxon>Pseudomonadota</taxon>
        <taxon>Alphaproteobacteria</taxon>
        <taxon>Rhodospirillales</taxon>
        <taxon>Terasakiellaceae</taxon>
        <taxon>Terasakiella</taxon>
    </lineage>
</organism>
<keyword evidence="1" id="KW-0378">Hydrolase</keyword>